<name>A0A2N6PFW2_9MICO</name>
<keyword evidence="1" id="KW-1133">Transmembrane helix</keyword>
<feature type="transmembrane region" description="Helical" evidence="1">
    <location>
        <begin position="144"/>
        <end position="166"/>
    </location>
</feature>
<dbReference type="OrthoDB" id="4807962at2"/>
<evidence type="ECO:0000313" key="2">
    <source>
        <dbReference type="EMBL" id="PMB97558.1"/>
    </source>
</evidence>
<protein>
    <submittedName>
        <fullName evidence="2">Uncharacterized protein</fullName>
    </submittedName>
</protein>
<keyword evidence="1" id="KW-0812">Transmembrane</keyword>
<gene>
    <name evidence="2" type="ORF">CJ198_10950</name>
</gene>
<evidence type="ECO:0000313" key="3">
    <source>
        <dbReference type="Proteomes" id="UP000235703"/>
    </source>
</evidence>
<sequence length="199" mass="20897">MSRTVIVTPFGRAEQLAAACTLSDIRCDVVPVGSFSAIVLDDTSIAEGNHVAATISKLSGKHEVLMLARNDEQIDAGHYRSGSREADVPAGLALTNLPAEVEKLLLETIAPRDIDGHLDTSKMSKLEASKATMTPAREALARTALLWMVVAFLALVGIVASFIGVINGSMVAWAGVVIAALTLGISVHRISRVLGAART</sequence>
<organism evidence="2 3">
    <name type="scientific">Brevibacterium luteolum</name>
    <dbReference type="NCBI Taxonomy" id="199591"/>
    <lineage>
        <taxon>Bacteria</taxon>
        <taxon>Bacillati</taxon>
        <taxon>Actinomycetota</taxon>
        <taxon>Actinomycetes</taxon>
        <taxon>Micrococcales</taxon>
        <taxon>Brevibacteriaceae</taxon>
        <taxon>Brevibacterium</taxon>
    </lineage>
</organism>
<comment type="caution">
    <text evidence="2">The sequence shown here is derived from an EMBL/GenBank/DDBJ whole genome shotgun (WGS) entry which is preliminary data.</text>
</comment>
<evidence type="ECO:0000256" key="1">
    <source>
        <dbReference type="SAM" id="Phobius"/>
    </source>
</evidence>
<feature type="transmembrane region" description="Helical" evidence="1">
    <location>
        <begin position="172"/>
        <end position="190"/>
    </location>
</feature>
<dbReference type="EMBL" id="PNFZ01000006">
    <property type="protein sequence ID" value="PMB97558.1"/>
    <property type="molecule type" value="Genomic_DNA"/>
</dbReference>
<accession>A0A2N6PFW2</accession>
<dbReference type="Proteomes" id="UP000235703">
    <property type="component" value="Unassembled WGS sequence"/>
</dbReference>
<dbReference type="RefSeq" id="WP_102162641.1">
    <property type="nucleotide sequence ID" value="NZ_JALXLX010000005.1"/>
</dbReference>
<reference evidence="2 3" key="1">
    <citation type="submission" date="2017-09" db="EMBL/GenBank/DDBJ databases">
        <title>Bacterial strain isolated from the female urinary microbiota.</title>
        <authorList>
            <person name="Thomas-White K."/>
            <person name="Kumar N."/>
            <person name="Forster S."/>
            <person name="Putonti C."/>
            <person name="Lawley T."/>
            <person name="Wolfe A.J."/>
        </authorList>
    </citation>
    <scope>NUCLEOTIDE SEQUENCE [LARGE SCALE GENOMIC DNA]</scope>
    <source>
        <strain evidence="2 3">UMB0680</strain>
    </source>
</reference>
<keyword evidence="3" id="KW-1185">Reference proteome</keyword>
<keyword evidence="1" id="KW-0472">Membrane</keyword>
<proteinExistence type="predicted"/>
<dbReference type="AlphaFoldDB" id="A0A2N6PFW2"/>